<accession>A0ABW6BCN0</accession>
<dbReference type="InterPro" id="IPR032787">
    <property type="entry name" value="Prok-E2_D"/>
</dbReference>
<gene>
    <name evidence="1" type="ORF">ACFS7Y_02570</name>
</gene>
<dbReference type="Proteomes" id="UP001597525">
    <property type="component" value="Unassembled WGS sequence"/>
</dbReference>
<sequence length="237" mass="26990">MKDITHQIGTLYHPKAGLLIYQNSKTNKDTYVEYFDMDALGRPISAHPLSIREAEKLAKSLSNQAEGKLNYLSAKGMLPSNVLHFDAVKKQVLWYSKPQNRELFFAPALGINSGKANIPALLWRADAQSLRVYAFTSGKRPTEKTTLYHAPFFNIYQDGKVCMGTVDVDLQNERSLERFMQTWESYFFESYFSHLMNGHEPIKGNCVLLWESLVGNDKSFPAKVLKKTNMSIKTLLL</sequence>
<evidence type="ECO:0000313" key="2">
    <source>
        <dbReference type="Proteomes" id="UP001597525"/>
    </source>
</evidence>
<protein>
    <submittedName>
        <fullName evidence="1">PRTRC system protein B</fullName>
    </submittedName>
</protein>
<keyword evidence="2" id="KW-1185">Reference proteome</keyword>
<dbReference type="RefSeq" id="WP_320184040.1">
    <property type="nucleotide sequence ID" value="NZ_CP138332.1"/>
</dbReference>
<organism evidence="1 2">
    <name type="scientific">Sphingobacterium bambusae</name>
    <dbReference type="NCBI Taxonomy" id="662858"/>
    <lineage>
        <taxon>Bacteria</taxon>
        <taxon>Pseudomonadati</taxon>
        <taxon>Bacteroidota</taxon>
        <taxon>Sphingobacteriia</taxon>
        <taxon>Sphingobacteriales</taxon>
        <taxon>Sphingobacteriaceae</taxon>
        <taxon>Sphingobacterium</taxon>
    </lineage>
</organism>
<dbReference type="Pfam" id="PF14460">
    <property type="entry name" value="Prok-E2_D"/>
    <property type="match status" value="1"/>
</dbReference>
<proteinExistence type="predicted"/>
<evidence type="ECO:0000313" key="1">
    <source>
        <dbReference type="EMBL" id="MFD2966249.1"/>
    </source>
</evidence>
<name>A0ABW6BCN0_9SPHI</name>
<dbReference type="EMBL" id="JBHUPB010000003">
    <property type="protein sequence ID" value="MFD2966249.1"/>
    <property type="molecule type" value="Genomic_DNA"/>
</dbReference>
<comment type="caution">
    <text evidence="1">The sequence shown here is derived from an EMBL/GenBank/DDBJ whole genome shotgun (WGS) entry which is preliminary data.</text>
</comment>
<reference evidence="2" key="1">
    <citation type="journal article" date="2019" name="Int. J. Syst. Evol. Microbiol.">
        <title>The Global Catalogue of Microorganisms (GCM) 10K type strain sequencing project: providing services to taxonomists for standard genome sequencing and annotation.</title>
        <authorList>
            <consortium name="The Broad Institute Genomics Platform"/>
            <consortium name="The Broad Institute Genome Sequencing Center for Infectious Disease"/>
            <person name="Wu L."/>
            <person name="Ma J."/>
        </authorList>
    </citation>
    <scope>NUCLEOTIDE SEQUENCE [LARGE SCALE GENOMIC DNA]</scope>
    <source>
        <strain evidence="2">KCTC 22814</strain>
    </source>
</reference>